<evidence type="ECO:0000313" key="2">
    <source>
        <dbReference type="Proteomes" id="UP000799778"/>
    </source>
</evidence>
<keyword evidence="2" id="KW-1185">Reference proteome</keyword>
<dbReference type="RefSeq" id="XP_033387199.1">
    <property type="nucleotide sequence ID" value="XM_033526977.1"/>
</dbReference>
<reference evidence="1" key="1">
    <citation type="journal article" date="2020" name="Stud. Mycol.">
        <title>101 Dothideomycetes genomes: a test case for predicting lifestyles and emergence of pathogens.</title>
        <authorList>
            <person name="Haridas S."/>
            <person name="Albert R."/>
            <person name="Binder M."/>
            <person name="Bloem J."/>
            <person name="Labutti K."/>
            <person name="Salamov A."/>
            <person name="Andreopoulos B."/>
            <person name="Baker S."/>
            <person name="Barry K."/>
            <person name="Bills G."/>
            <person name="Bluhm B."/>
            <person name="Cannon C."/>
            <person name="Castanera R."/>
            <person name="Culley D."/>
            <person name="Daum C."/>
            <person name="Ezra D."/>
            <person name="Gonzalez J."/>
            <person name="Henrissat B."/>
            <person name="Kuo A."/>
            <person name="Liang C."/>
            <person name="Lipzen A."/>
            <person name="Lutzoni F."/>
            <person name="Magnuson J."/>
            <person name="Mondo S."/>
            <person name="Nolan M."/>
            <person name="Ohm R."/>
            <person name="Pangilinan J."/>
            <person name="Park H.-J."/>
            <person name="Ramirez L."/>
            <person name="Alfaro M."/>
            <person name="Sun H."/>
            <person name="Tritt A."/>
            <person name="Yoshinaga Y."/>
            <person name="Zwiers L.-H."/>
            <person name="Turgeon B."/>
            <person name="Goodwin S."/>
            <person name="Spatafora J."/>
            <person name="Crous P."/>
            <person name="Grigoriev I."/>
        </authorList>
    </citation>
    <scope>NUCLEOTIDE SEQUENCE</scope>
    <source>
        <strain evidence="1">CBS 175.79</strain>
    </source>
</reference>
<sequence>MTKNLGLGDIMIKSFMSQWAWRRWAQQTQAQFVIVVIFGSAAARYEIVDGFAKWKKREERMQTNDRYGCD</sequence>
<protein>
    <submittedName>
        <fullName evidence="1">Uncharacterized protein</fullName>
    </submittedName>
</protein>
<evidence type="ECO:0000313" key="1">
    <source>
        <dbReference type="EMBL" id="KAF2018860.1"/>
    </source>
</evidence>
<dbReference type="Proteomes" id="UP000799778">
    <property type="component" value="Unassembled WGS sequence"/>
</dbReference>
<name>A0A6A5Y208_9PLEO</name>
<dbReference type="EMBL" id="ML978067">
    <property type="protein sequence ID" value="KAF2018860.1"/>
    <property type="molecule type" value="Genomic_DNA"/>
</dbReference>
<proteinExistence type="predicted"/>
<accession>A0A6A5Y208</accession>
<dbReference type="AlphaFoldDB" id="A0A6A5Y208"/>
<organism evidence="1 2">
    <name type="scientific">Aaosphaeria arxii CBS 175.79</name>
    <dbReference type="NCBI Taxonomy" id="1450172"/>
    <lineage>
        <taxon>Eukaryota</taxon>
        <taxon>Fungi</taxon>
        <taxon>Dikarya</taxon>
        <taxon>Ascomycota</taxon>
        <taxon>Pezizomycotina</taxon>
        <taxon>Dothideomycetes</taxon>
        <taxon>Pleosporomycetidae</taxon>
        <taxon>Pleosporales</taxon>
        <taxon>Pleosporales incertae sedis</taxon>
        <taxon>Aaosphaeria</taxon>
    </lineage>
</organism>
<gene>
    <name evidence="1" type="ORF">BU24DRAFT_418418</name>
</gene>
<dbReference type="GeneID" id="54284374"/>